<dbReference type="InterPro" id="IPR036322">
    <property type="entry name" value="WD40_repeat_dom_sf"/>
</dbReference>
<keyword evidence="3" id="KW-1185">Reference proteome</keyword>
<gene>
    <name evidence="2" type="ORF">Clacol_009790</name>
</gene>
<feature type="region of interest" description="Disordered" evidence="1">
    <location>
        <begin position="79"/>
        <end position="114"/>
    </location>
</feature>
<dbReference type="Gene3D" id="2.130.10.10">
    <property type="entry name" value="YVTN repeat-like/Quinoprotein amine dehydrogenase"/>
    <property type="match status" value="2"/>
</dbReference>
<organism evidence="2 3">
    <name type="scientific">Clathrus columnatus</name>
    <dbReference type="NCBI Taxonomy" id="1419009"/>
    <lineage>
        <taxon>Eukaryota</taxon>
        <taxon>Fungi</taxon>
        <taxon>Dikarya</taxon>
        <taxon>Basidiomycota</taxon>
        <taxon>Agaricomycotina</taxon>
        <taxon>Agaricomycetes</taxon>
        <taxon>Phallomycetidae</taxon>
        <taxon>Phallales</taxon>
        <taxon>Clathraceae</taxon>
        <taxon>Clathrus</taxon>
    </lineage>
</organism>
<dbReference type="SUPFAM" id="SSF48371">
    <property type="entry name" value="ARM repeat"/>
    <property type="match status" value="1"/>
</dbReference>
<feature type="compositionally biased region" description="Low complexity" evidence="1">
    <location>
        <begin position="203"/>
        <end position="214"/>
    </location>
</feature>
<dbReference type="InterPro" id="IPR015943">
    <property type="entry name" value="WD40/YVTN_repeat-like_dom_sf"/>
</dbReference>
<dbReference type="PANTHER" id="PTHR44099:SF4">
    <property type="entry name" value="RABCONNECTIN-3B, ISOFORM A"/>
    <property type="match status" value="1"/>
</dbReference>
<feature type="compositionally biased region" description="Low complexity" evidence="1">
    <location>
        <begin position="81"/>
        <end position="113"/>
    </location>
</feature>
<evidence type="ECO:0000256" key="1">
    <source>
        <dbReference type="SAM" id="MobiDB-lite"/>
    </source>
</evidence>
<evidence type="ECO:0000313" key="2">
    <source>
        <dbReference type="EMBL" id="GJJ15512.1"/>
    </source>
</evidence>
<evidence type="ECO:0008006" key="4">
    <source>
        <dbReference type="Google" id="ProtNLM"/>
    </source>
</evidence>
<dbReference type="PANTHER" id="PTHR44099">
    <property type="entry name" value="RABCONNECTIN-3B, ISOFORM A"/>
    <property type="match status" value="1"/>
</dbReference>
<feature type="region of interest" description="Disordered" evidence="1">
    <location>
        <begin position="177"/>
        <end position="225"/>
    </location>
</feature>
<protein>
    <recommendedName>
        <fullName evidence="4">WD repeat-containing protein 7</fullName>
    </recommendedName>
</protein>
<evidence type="ECO:0000313" key="3">
    <source>
        <dbReference type="Proteomes" id="UP001050691"/>
    </source>
</evidence>
<feature type="region of interest" description="Disordered" evidence="1">
    <location>
        <begin position="906"/>
        <end position="926"/>
    </location>
</feature>
<dbReference type="InterPro" id="IPR016024">
    <property type="entry name" value="ARM-type_fold"/>
</dbReference>
<comment type="caution">
    <text evidence="2">The sequence shown here is derived from an EMBL/GenBank/DDBJ whole genome shotgun (WGS) entry which is preliminary data.</text>
</comment>
<dbReference type="SUPFAM" id="SSF50978">
    <property type="entry name" value="WD40 repeat-like"/>
    <property type="match status" value="1"/>
</dbReference>
<dbReference type="GO" id="GO:0005737">
    <property type="term" value="C:cytoplasm"/>
    <property type="evidence" value="ECO:0007669"/>
    <property type="project" value="TreeGrafter"/>
</dbReference>
<dbReference type="EMBL" id="BPWL01000011">
    <property type="protein sequence ID" value="GJJ15512.1"/>
    <property type="molecule type" value="Genomic_DNA"/>
</dbReference>
<proteinExistence type="predicted"/>
<reference evidence="2" key="1">
    <citation type="submission" date="2021-10" db="EMBL/GenBank/DDBJ databases">
        <title>De novo Genome Assembly of Clathrus columnatus (Basidiomycota, Fungi) Using Illumina and Nanopore Sequence Data.</title>
        <authorList>
            <person name="Ogiso-Tanaka E."/>
            <person name="Itagaki H."/>
            <person name="Hosoya T."/>
            <person name="Hosaka K."/>
        </authorList>
    </citation>
    <scope>NUCLEOTIDE SEQUENCE</scope>
    <source>
        <strain evidence="2">MO-923</strain>
    </source>
</reference>
<sequence length="1362" mass="149508">MKDDSLIIPLVVSSSKQALFERGFCSSEHTALISWGLGDNDFGDTGVPPGIAIGCADGSVFIFHAQEDKKQKKKFYGTLNVSQSPSPSVQHSSSSRSPSPLPSPGSTSPRTPLKATFSSSIHNLTHPSRSAVVSGLSTTSAEAPKNYVDFEPEKDRLEGILKSASSKGKSLLEGLRLSHSNSSTGRLYDTNQTGSKTYTLTAPPSRSSSPRNSLSPPPSPATKTIQIPQTFSLVHADKPPQLRLKHHVYPHRFNFENPVIALKYVPGGLILALVKSGMVLAIAAASGLCVASVDLDEPPYLQPPPSMTSASAVRPDITVWNWTRLQAIETSEYTIIMAVALSSVAITADKDPGSHSRIAILRLLPLRDHNLQRRDGILNKVGEWMVQSESSNFYLFKDDYTSVVHLLRIESNTLISQTLEIVPEAYTIAAPESLQPSAEFISSALVSPSPIAAQPSILGPLPIPFKLKETPPPQVDSPKTISGRVLLGSATPTADLPTLEGNSSKFLIMDFNPKTVRGCVWNEQEFSIFNAAAGSKPKIVGHIYLQHSVDIVNDTSKMIFLKGERHIRVFSLPEWDTTEDSMLDMIFSAELNSSSSLLTILSSSYFLCVVTDDSQSSTSLKYVPFVSSKTKHNNKRPEHSPHKLRIAWSPNVEISESTPNRITCILPIENDVVVVGDSNGNIHKLSLTALTAAGHPDTQNLGKSLDAFITSLFSVNYQGEDFLIGGLDDGGIAVWQLRSLKLCMRWTAFLEPLSSIIPLNDGRMGSLKDCVLCLSGDGTIVVINLAVMELLYMIPSSATRLREICLSEDNILLMYADGRSRLWDLKTQEFWRSMTTRTASDLLGQGGWVRYEISPKAQKLSSTSLTALPNSWVSYDGGATVLLDLSTLNDLIYPLSASYQFKDPRIHEAGNTTSENESRDSPTPARTHPVRLKYIKALIAALTTPGLDEETDQICREKLECERFANQVITFYVASLPDIIGQFWQSPSLELLARYWFHHSQDIRMAARSLFDSTVIRLSDADIISLTEFWQHELPCLQPDAEKQSSHSALALLITGNTAIERYSVLSASTLIDIAKSMTLYLHDEECPHRALAIDLCSRGFMIWQNHVDAVEVLRSLFALATSADRERNVGPQARSAVLQIASSNTPLFITTLSLDILHPKSVQQRKSILQLVAFLIRKKPLVLYPNIPRLVEAVVKSLDPSASGERNAVFDAATEILAQVVKFYPSADFHMATQRLCVGTSEGAAIMYDLKTATRLYVLEGHKKRIDLCSFSPDGRRLVTVSVEESVAKVWKVGSSFVSLFTPGAPPRQGHSGSEPYKSVPFNLGQVNLSLAAIFEHVRMEWPGDRSARLKIKEIAFTFNT</sequence>
<dbReference type="InterPro" id="IPR001680">
    <property type="entry name" value="WD40_rpt"/>
</dbReference>
<name>A0AAV5ALG5_9AGAM</name>
<dbReference type="Proteomes" id="UP001050691">
    <property type="component" value="Unassembled WGS sequence"/>
</dbReference>
<dbReference type="InterPro" id="IPR049916">
    <property type="entry name" value="WDR72-like"/>
</dbReference>
<feature type="compositionally biased region" description="Polar residues" evidence="1">
    <location>
        <begin position="179"/>
        <end position="202"/>
    </location>
</feature>
<dbReference type="SMART" id="SM00320">
    <property type="entry name" value="WD40"/>
    <property type="match status" value="2"/>
</dbReference>
<accession>A0AAV5ALG5</accession>